<dbReference type="PANTHER" id="PTHR43284:SF1">
    <property type="entry name" value="ASPARAGINE SYNTHETASE"/>
    <property type="match status" value="1"/>
</dbReference>
<evidence type="ECO:0000256" key="2">
    <source>
        <dbReference type="ARBA" id="ARBA00005752"/>
    </source>
</evidence>
<dbReference type="InterPro" id="IPR006426">
    <property type="entry name" value="Asn_synth_AEB"/>
</dbReference>
<gene>
    <name evidence="6" type="ORF">HH800_11695</name>
</gene>
<dbReference type="Gene3D" id="3.40.50.620">
    <property type="entry name" value="HUPs"/>
    <property type="match status" value="1"/>
</dbReference>
<dbReference type="GO" id="GO:0006529">
    <property type="term" value="P:asparagine biosynthetic process"/>
    <property type="evidence" value="ECO:0007669"/>
    <property type="project" value="InterPro"/>
</dbReference>
<organism evidence="6 7">
    <name type="scientific">Sphingobium yanoikuyae</name>
    <name type="common">Sphingomonas yanoikuyae</name>
    <dbReference type="NCBI Taxonomy" id="13690"/>
    <lineage>
        <taxon>Bacteria</taxon>
        <taxon>Pseudomonadati</taxon>
        <taxon>Pseudomonadota</taxon>
        <taxon>Alphaproteobacteria</taxon>
        <taxon>Sphingomonadales</taxon>
        <taxon>Sphingomonadaceae</taxon>
        <taxon>Sphingobium</taxon>
    </lineage>
</organism>
<proteinExistence type="inferred from homology"/>
<comment type="catalytic activity">
    <reaction evidence="4">
        <text>L-aspartate + L-glutamine + ATP + H2O = L-asparagine + L-glutamate + AMP + diphosphate + H(+)</text>
        <dbReference type="Rhea" id="RHEA:12228"/>
        <dbReference type="ChEBI" id="CHEBI:15377"/>
        <dbReference type="ChEBI" id="CHEBI:15378"/>
        <dbReference type="ChEBI" id="CHEBI:29985"/>
        <dbReference type="ChEBI" id="CHEBI:29991"/>
        <dbReference type="ChEBI" id="CHEBI:30616"/>
        <dbReference type="ChEBI" id="CHEBI:33019"/>
        <dbReference type="ChEBI" id="CHEBI:58048"/>
        <dbReference type="ChEBI" id="CHEBI:58359"/>
        <dbReference type="ChEBI" id="CHEBI:456215"/>
        <dbReference type="EC" id="6.3.5.4"/>
    </reaction>
</comment>
<dbReference type="EMBL" id="CP053021">
    <property type="protein sequence ID" value="QJR02788.1"/>
    <property type="molecule type" value="Genomic_DNA"/>
</dbReference>
<dbReference type="InterPro" id="IPR001962">
    <property type="entry name" value="Asn_synthase"/>
</dbReference>
<dbReference type="SUPFAM" id="SSF56235">
    <property type="entry name" value="N-terminal nucleophile aminohydrolases (Ntn hydrolases)"/>
    <property type="match status" value="1"/>
</dbReference>
<dbReference type="PANTHER" id="PTHR43284">
    <property type="entry name" value="ASPARAGINE SYNTHETASE (GLUTAMINE-HYDROLYZING)"/>
    <property type="match status" value="1"/>
</dbReference>
<sequence length="582" mass="64055">MSIRFLARLGTRSTVDDGPDRPLRDAKLQTHELAEDMVVAVSDRSSFAVLANNMGFVVGTLFHRYGPSRTVEGFNASEAEAIMTTRGQHLIDRYWGRYVAIIRVEGGFFVLRDPSGMLPCLYVMSTNAIILASDPSMLVDAGSIKAEVDIFGVARSLFHAGLPEEHTALLNVRRLLPGMRLHVRGSSTDQTVQWNPWDYITSRFGGGRDEQIETLRRVTQHCITSWAQYYGRSLLAVSGGLDSSIVAACLQQGRADFSCATLSTRDPLGDERSHARSLATFLERPLAEAHYSLDHVDIDTSSVFHLAAPPGRLDAPAFDRAMVGLAAAAGAQAIFTGNGGDNVFYMSRSARPLADRYAIEGVSLGLGATLRDICALTGATVGQVMSQAIRAWRGANSGYAWKADSSLLSNEIVERLSASPATHPWLTPPKELRLAGKAAHIAMLLRMQYSLDAYVERDGLPVVHPLASQPIVETSLQIPTWRQCEKGRDRAAARQAFHNALPSAVIERRGKGSPQGFSYEIFHKFRARIRERLLDGMLARERVIDRQAIEKLMAPDYQGVGSEITRLLTLVDTEAWLQHWSR</sequence>
<dbReference type="InterPro" id="IPR029055">
    <property type="entry name" value="Ntn_hydrolases_N"/>
</dbReference>
<dbReference type="PIRSF" id="PIRSF001589">
    <property type="entry name" value="Asn_synthetase_glu-h"/>
    <property type="match status" value="1"/>
</dbReference>
<evidence type="ECO:0000256" key="1">
    <source>
        <dbReference type="ARBA" id="ARBA00005187"/>
    </source>
</evidence>
<accession>A0A6M4G6A8</accession>
<evidence type="ECO:0000259" key="5">
    <source>
        <dbReference type="Pfam" id="PF00733"/>
    </source>
</evidence>
<dbReference type="GO" id="GO:0004066">
    <property type="term" value="F:asparagine synthase (glutamine-hydrolyzing) activity"/>
    <property type="evidence" value="ECO:0007669"/>
    <property type="project" value="UniProtKB-EC"/>
</dbReference>
<evidence type="ECO:0000313" key="7">
    <source>
        <dbReference type="Proteomes" id="UP000502611"/>
    </source>
</evidence>
<evidence type="ECO:0000256" key="3">
    <source>
        <dbReference type="ARBA" id="ARBA00012737"/>
    </source>
</evidence>
<dbReference type="Pfam" id="PF00733">
    <property type="entry name" value="Asn_synthase"/>
    <property type="match status" value="1"/>
</dbReference>
<evidence type="ECO:0000256" key="4">
    <source>
        <dbReference type="ARBA" id="ARBA00048741"/>
    </source>
</evidence>
<evidence type="ECO:0000313" key="6">
    <source>
        <dbReference type="EMBL" id="QJR02788.1"/>
    </source>
</evidence>
<reference evidence="6 7" key="1">
    <citation type="submission" date="2020-04" db="EMBL/GenBank/DDBJ databases">
        <title>The Whole Genome Analysis of High salt-tolerant Sphingobium yanoikuyae YC-XJ2 with Aryl organophosphorus flame retardants (aryl-OPFRs)-degrading capacity and characteristics of Related phosphotriesterase.</title>
        <authorList>
            <person name="Li X."/>
        </authorList>
    </citation>
    <scope>NUCLEOTIDE SEQUENCE [LARGE SCALE GENOMIC DNA]</scope>
    <source>
        <strain evidence="6 7">YC-XJ2</strain>
    </source>
</reference>
<dbReference type="EC" id="6.3.5.4" evidence="3"/>
<feature type="domain" description="Asparagine synthetase" evidence="5">
    <location>
        <begin position="237"/>
        <end position="578"/>
    </location>
</feature>
<protein>
    <recommendedName>
        <fullName evidence="3">asparagine synthase (glutamine-hydrolyzing)</fullName>
        <ecNumber evidence="3">6.3.5.4</ecNumber>
    </recommendedName>
</protein>
<name>A0A6M4G6A8_SPHYA</name>
<dbReference type="InterPro" id="IPR014729">
    <property type="entry name" value="Rossmann-like_a/b/a_fold"/>
</dbReference>
<dbReference type="Proteomes" id="UP000502611">
    <property type="component" value="Chromosome"/>
</dbReference>
<dbReference type="AlphaFoldDB" id="A0A6M4G6A8"/>
<dbReference type="Gene3D" id="3.60.20.10">
    <property type="entry name" value="Glutamine Phosphoribosylpyrophosphate, subunit 1, domain 1"/>
    <property type="match status" value="1"/>
</dbReference>
<comment type="similarity">
    <text evidence="2">Belongs to the asparagine synthetase family.</text>
</comment>
<dbReference type="RefSeq" id="WP_169861185.1">
    <property type="nucleotide sequence ID" value="NZ_CP053021.1"/>
</dbReference>
<dbReference type="SUPFAM" id="SSF52402">
    <property type="entry name" value="Adenine nucleotide alpha hydrolases-like"/>
    <property type="match status" value="1"/>
</dbReference>
<comment type="pathway">
    <text evidence="1">Amino-acid biosynthesis; L-asparagine biosynthesis; L-asparagine from L-aspartate (L-Gln route): step 1/1.</text>
</comment>
<dbReference type="InterPro" id="IPR051786">
    <property type="entry name" value="ASN_synthetase/amidase"/>
</dbReference>